<dbReference type="HAMAP" id="MF_00283">
    <property type="entry name" value="Phe_tRNA_synth_beta1"/>
    <property type="match status" value="1"/>
</dbReference>
<organism evidence="14 15">
    <name type="scientific">Candidatus Woykebacteria bacterium RBG_13_40_15</name>
    <dbReference type="NCBI Taxonomy" id="1802593"/>
    <lineage>
        <taxon>Bacteria</taxon>
        <taxon>Candidatus Woykeibacteriota</taxon>
    </lineage>
</organism>
<dbReference type="InterPro" id="IPR036690">
    <property type="entry name" value="Fdx_antiC-bd_sf"/>
</dbReference>
<keyword evidence="3 11" id="KW-0436">Ligase</keyword>
<evidence type="ECO:0000259" key="12">
    <source>
        <dbReference type="PROSITE" id="PS51447"/>
    </source>
</evidence>
<dbReference type="EMBL" id="MHCP01000025">
    <property type="protein sequence ID" value="OGY23433.1"/>
    <property type="molecule type" value="Genomic_DNA"/>
</dbReference>
<dbReference type="STRING" id="1802593.A2172_04360"/>
<dbReference type="SMART" id="SM00896">
    <property type="entry name" value="FDX-ACB"/>
    <property type="match status" value="1"/>
</dbReference>
<dbReference type="SUPFAM" id="SSF55681">
    <property type="entry name" value="Class II aaRS and biotin synthetases"/>
    <property type="match status" value="1"/>
</dbReference>
<reference evidence="14 15" key="1">
    <citation type="journal article" date="2016" name="Nat. Commun.">
        <title>Thousands of microbial genomes shed light on interconnected biogeochemical processes in an aquifer system.</title>
        <authorList>
            <person name="Anantharaman K."/>
            <person name="Brown C.T."/>
            <person name="Hug L.A."/>
            <person name="Sharon I."/>
            <person name="Castelle C.J."/>
            <person name="Probst A.J."/>
            <person name="Thomas B.C."/>
            <person name="Singh A."/>
            <person name="Wilkins M.J."/>
            <person name="Karaoz U."/>
            <person name="Brodie E.L."/>
            <person name="Williams K.H."/>
            <person name="Hubbard S.S."/>
            <person name="Banfield J.F."/>
        </authorList>
    </citation>
    <scope>NUCLEOTIDE SEQUENCE [LARGE SCALE GENOMIC DNA]</scope>
</reference>
<dbReference type="PANTHER" id="PTHR10947">
    <property type="entry name" value="PHENYLALANYL-TRNA SYNTHETASE BETA CHAIN AND LEUCINE-RICH REPEAT-CONTAINING PROTEIN 47"/>
    <property type="match status" value="1"/>
</dbReference>
<sequence>MKVPLSWLKEYVEIKEGTERLAEDLLLSGTKVESVEKEKEDVIFDFEITPNRSDCLSIIGIAREVAAIYNRRLTVPAAFSETQKEIESTKKINLAVLDKSLCPYYSIGIIDELKVSQSPMWLSERLEKSGIRSLSNIVDITNYVMTETGQPMHAFDYDKIKGKMVLRSSKEGEAVTTLDGVERKLPSGAIIIEDSEKLIDLAGLMGGASSEIDKNTKTVVLHVPVYDSLSVRRASQALGLRTEASNRFEKKLDPAAHRYAFERAYSLMKPLAGGKLASTIESVGYPAKEHYVKLPLSLVSDTLGVTIAEKEVCSILSRLNFETKLESQAEGKTVIVGVPSFRTDIHEPIDLIEEIGRIYGYNKFPKTLPVGPLPTSELNYIDFERKVKQILISLGLQEIYSSTLTSLLTVEDLGFDSEECLRVANRLIFDYEYLRPTLLVGILLAAKLNIENFKKFSLFELGRVFTKDIGKNGLPNQPKKIAAIFVDSDFRSAKGALETFLKKLNISGFTFKQLTETSRFGKEASMVLIGTGSIGEFGKIDSSILGKFEISSPTFWFELDLEALQARQKEKRYTQIPKFPVVKEELSLFLQNNLPFQSISESIKNSAGNNLYKMSLFEDTNIKGQRSVLIGLEYYSQKNTLDKKLVTKIRGKILTDLKKIGAQPRTSNLS</sequence>
<dbReference type="Gene3D" id="3.50.40.10">
    <property type="entry name" value="Phenylalanyl-trna Synthetase, Chain B, domain 3"/>
    <property type="match status" value="1"/>
</dbReference>
<feature type="domain" description="FDX-ACB" evidence="12">
    <location>
        <begin position="577"/>
        <end position="665"/>
    </location>
</feature>
<dbReference type="Gene3D" id="3.30.70.380">
    <property type="entry name" value="Ferrodoxin-fold anticodon-binding domain"/>
    <property type="match status" value="1"/>
</dbReference>
<dbReference type="Proteomes" id="UP000176631">
    <property type="component" value="Unassembled WGS sequence"/>
</dbReference>
<dbReference type="InterPro" id="IPR004532">
    <property type="entry name" value="Phe-tRNA-ligase_IIc_bsu_bact"/>
</dbReference>
<feature type="binding site" evidence="11">
    <location>
        <position position="353"/>
    </location>
    <ligand>
        <name>Mg(2+)</name>
        <dbReference type="ChEBI" id="CHEBI:18420"/>
        <note>shared with alpha subunit</note>
    </ligand>
</feature>
<dbReference type="GO" id="GO:0000287">
    <property type="term" value="F:magnesium ion binding"/>
    <property type="evidence" value="ECO:0007669"/>
    <property type="project" value="UniProtKB-UniRule"/>
</dbReference>
<dbReference type="NCBIfam" id="TIGR00472">
    <property type="entry name" value="pheT_bact"/>
    <property type="match status" value="1"/>
</dbReference>
<dbReference type="Pfam" id="PF03147">
    <property type="entry name" value="FDX-ACB"/>
    <property type="match status" value="1"/>
</dbReference>
<dbReference type="InterPro" id="IPR009061">
    <property type="entry name" value="DNA-bd_dom_put_sf"/>
</dbReference>
<name>A0A1G1W6Y9_9BACT</name>
<keyword evidence="8 11" id="KW-0648">Protein biosynthesis</keyword>
<dbReference type="PROSITE" id="PS51447">
    <property type="entry name" value="FDX_ACB"/>
    <property type="match status" value="1"/>
</dbReference>
<dbReference type="SMART" id="SM00873">
    <property type="entry name" value="B3_4"/>
    <property type="match status" value="1"/>
</dbReference>
<evidence type="ECO:0000313" key="14">
    <source>
        <dbReference type="EMBL" id="OGY23433.1"/>
    </source>
</evidence>
<dbReference type="SUPFAM" id="SSF46955">
    <property type="entry name" value="Putative DNA-binding domain"/>
    <property type="match status" value="2"/>
</dbReference>
<evidence type="ECO:0000256" key="10">
    <source>
        <dbReference type="ARBA" id="ARBA00049255"/>
    </source>
</evidence>
<comment type="catalytic activity">
    <reaction evidence="10 11">
        <text>tRNA(Phe) + L-phenylalanine + ATP = L-phenylalanyl-tRNA(Phe) + AMP + diphosphate + H(+)</text>
        <dbReference type="Rhea" id="RHEA:19413"/>
        <dbReference type="Rhea" id="RHEA-COMP:9668"/>
        <dbReference type="Rhea" id="RHEA-COMP:9699"/>
        <dbReference type="ChEBI" id="CHEBI:15378"/>
        <dbReference type="ChEBI" id="CHEBI:30616"/>
        <dbReference type="ChEBI" id="CHEBI:33019"/>
        <dbReference type="ChEBI" id="CHEBI:58095"/>
        <dbReference type="ChEBI" id="CHEBI:78442"/>
        <dbReference type="ChEBI" id="CHEBI:78531"/>
        <dbReference type="ChEBI" id="CHEBI:456215"/>
        <dbReference type="EC" id="6.1.1.20"/>
    </reaction>
</comment>
<feature type="binding site" evidence="11">
    <location>
        <position position="344"/>
    </location>
    <ligand>
        <name>Mg(2+)</name>
        <dbReference type="ChEBI" id="CHEBI:18420"/>
        <note>shared with alpha subunit</note>
    </ligand>
</feature>
<keyword evidence="11" id="KW-0963">Cytoplasm</keyword>
<evidence type="ECO:0000256" key="11">
    <source>
        <dbReference type="HAMAP-Rule" id="MF_00283"/>
    </source>
</evidence>
<dbReference type="Pfam" id="PF03483">
    <property type="entry name" value="B3_4"/>
    <property type="match status" value="1"/>
</dbReference>
<dbReference type="InterPro" id="IPR005121">
    <property type="entry name" value="Fdx_antiC-bd"/>
</dbReference>
<evidence type="ECO:0000256" key="6">
    <source>
        <dbReference type="ARBA" id="ARBA00022840"/>
    </source>
</evidence>
<keyword evidence="4 11" id="KW-0479">Metal-binding</keyword>
<feature type="binding site" evidence="11">
    <location>
        <position position="350"/>
    </location>
    <ligand>
        <name>Mg(2+)</name>
        <dbReference type="ChEBI" id="CHEBI:18420"/>
        <note>shared with alpha subunit</note>
    </ligand>
</feature>
<evidence type="ECO:0000256" key="7">
    <source>
        <dbReference type="ARBA" id="ARBA00022842"/>
    </source>
</evidence>
<comment type="subunit">
    <text evidence="2 11">Tetramer of two alpha and two beta subunits.</text>
</comment>
<keyword evidence="9 11" id="KW-0030">Aminoacyl-tRNA synthetase</keyword>
<protein>
    <recommendedName>
        <fullName evidence="11">Phenylalanine--tRNA ligase beta subunit</fullName>
        <ecNumber evidence="11">6.1.1.20</ecNumber>
    </recommendedName>
    <alternativeName>
        <fullName evidence="11">Phenylalanyl-tRNA synthetase beta subunit</fullName>
        <shortName evidence="11">PheRS</shortName>
    </alternativeName>
</protein>
<dbReference type="EC" id="6.1.1.20" evidence="11"/>
<dbReference type="Gene3D" id="3.30.56.10">
    <property type="match status" value="2"/>
</dbReference>
<dbReference type="GO" id="GO:0009328">
    <property type="term" value="C:phenylalanine-tRNA ligase complex"/>
    <property type="evidence" value="ECO:0007669"/>
    <property type="project" value="TreeGrafter"/>
</dbReference>
<keyword evidence="5 11" id="KW-0547">Nucleotide-binding</keyword>
<dbReference type="InterPro" id="IPR005147">
    <property type="entry name" value="tRNA_synthase_B5-dom"/>
</dbReference>
<dbReference type="InterPro" id="IPR041616">
    <property type="entry name" value="PheRS_beta_core"/>
</dbReference>
<dbReference type="Pfam" id="PF17759">
    <property type="entry name" value="tRNA_synthFbeta"/>
    <property type="match status" value="1"/>
</dbReference>
<evidence type="ECO:0000256" key="5">
    <source>
        <dbReference type="ARBA" id="ARBA00022741"/>
    </source>
</evidence>
<dbReference type="SMART" id="SM00874">
    <property type="entry name" value="B5"/>
    <property type="match status" value="1"/>
</dbReference>
<dbReference type="FunFam" id="3.30.56.10:FF:000001">
    <property type="entry name" value="Phenylalanine--tRNA ligase beta subunit"/>
    <property type="match status" value="1"/>
</dbReference>
<dbReference type="SUPFAM" id="SSF54991">
    <property type="entry name" value="Anticodon-binding domain of PheRS"/>
    <property type="match status" value="1"/>
</dbReference>
<evidence type="ECO:0000256" key="4">
    <source>
        <dbReference type="ARBA" id="ARBA00022723"/>
    </source>
</evidence>
<evidence type="ECO:0000256" key="9">
    <source>
        <dbReference type="ARBA" id="ARBA00023146"/>
    </source>
</evidence>
<comment type="similarity">
    <text evidence="1 11">Belongs to the phenylalanyl-tRNA synthetase beta subunit family. Type 1 subfamily.</text>
</comment>
<dbReference type="GO" id="GO:0003723">
    <property type="term" value="F:RNA binding"/>
    <property type="evidence" value="ECO:0007669"/>
    <property type="project" value="InterPro"/>
</dbReference>
<evidence type="ECO:0000256" key="3">
    <source>
        <dbReference type="ARBA" id="ARBA00022598"/>
    </source>
</evidence>
<comment type="subcellular location">
    <subcellularLocation>
        <location evidence="11">Cytoplasm</location>
    </subcellularLocation>
</comment>
<gene>
    <name evidence="11" type="primary">pheT</name>
    <name evidence="14" type="ORF">A2172_04360</name>
</gene>
<accession>A0A1G1W6Y9</accession>
<evidence type="ECO:0000313" key="15">
    <source>
        <dbReference type="Proteomes" id="UP000176631"/>
    </source>
</evidence>
<proteinExistence type="inferred from homology"/>
<dbReference type="InterPro" id="IPR020825">
    <property type="entry name" value="Phe-tRNA_synthase-like_B3/B4"/>
</dbReference>
<evidence type="ECO:0000256" key="2">
    <source>
        <dbReference type="ARBA" id="ARBA00011209"/>
    </source>
</evidence>
<evidence type="ECO:0000259" key="13">
    <source>
        <dbReference type="PROSITE" id="PS51483"/>
    </source>
</evidence>
<dbReference type="SUPFAM" id="SSF56037">
    <property type="entry name" value="PheT/TilS domain"/>
    <property type="match status" value="1"/>
</dbReference>
<evidence type="ECO:0000256" key="8">
    <source>
        <dbReference type="ARBA" id="ARBA00022917"/>
    </source>
</evidence>
<dbReference type="GO" id="GO:0005524">
    <property type="term" value="F:ATP binding"/>
    <property type="evidence" value="ECO:0007669"/>
    <property type="project" value="UniProtKB-UniRule"/>
</dbReference>
<evidence type="ECO:0000256" key="1">
    <source>
        <dbReference type="ARBA" id="ARBA00008653"/>
    </source>
</evidence>
<dbReference type="InterPro" id="IPR045060">
    <property type="entry name" value="Phe-tRNA-ligase_IIc_bsu"/>
</dbReference>
<feature type="domain" description="B5" evidence="13">
    <location>
        <begin position="287"/>
        <end position="366"/>
    </location>
</feature>
<dbReference type="InterPro" id="IPR005146">
    <property type="entry name" value="B3/B4_tRNA-bd"/>
</dbReference>
<dbReference type="Pfam" id="PF03484">
    <property type="entry name" value="B5"/>
    <property type="match status" value="1"/>
</dbReference>
<keyword evidence="6 11" id="KW-0067">ATP-binding</keyword>
<dbReference type="GO" id="GO:0004826">
    <property type="term" value="F:phenylalanine-tRNA ligase activity"/>
    <property type="evidence" value="ECO:0007669"/>
    <property type="project" value="UniProtKB-UniRule"/>
</dbReference>
<keyword evidence="7 11" id="KW-0460">Magnesium</keyword>
<dbReference type="GO" id="GO:0006432">
    <property type="term" value="P:phenylalanyl-tRNA aminoacylation"/>
    <property type="evidence" value="ECO:0007669"/>
    <property type="project" value="UniProtKB-UniRule"/>
</dbReference>
<dbReference type="PROSITE" id="PS51483">
    <property type="entry name" value="B5"/>
    <property type="match status" value="1"/>
</dbReference>
<dbReference type="InterPro" id="IPR045864">
    <property type="entry name" value="aa-tRNA-synth_II/BPL/LPL"/>
</dbReference>
<dbReference type="PANTHER" id="PTHR10947:SF0">
    <property type="entry name" value="PHENYLALANINE--TRNA LIGASE BETA SUBUNIT"/>
    <property type="match status" value="1"/>
</dbReference>
<dbReference type="AlphaFoldDB" id="A0A1G1W6Y9"/>
<comment type="cofactor">
    <cofactor evidence="11">
        <name>Mg(2+)</name>
        <dbReference type="ChEBI" id="CHEBI:18420"/>
    </cofactor>
    <text evidence="11">Binds 2 magnesium ions per tetramer.</text>
</comment>
<comment type="caution">
    <text evidence="14">The sequence shown here is derived from an EMBL/GenBank/DDBJ whole genome shotgun (WGS) entry which is preliminary data.</text>
</comment>
<feature type="binding site" evidence="11">
    <location>
        <position position="354"/>
    </location>
    <ligand>
        <name>Mg(2+)</name>
        <dbReference type="ChEBI" id="CHEBI:18420"/>
        <note>shared with alpha subunit</note>
    </ligand>
</feature>
<dbReference type="Gene3D" id="3.30.930.10">
    <property type="entry name" value="Bira Bifunctional Protein, Domain 2"/>
    <property type="match status" value="1"/>
</dbReference>